<reference evidence="2 3" key="1">
    <citation type="journal article" date="2023" name="Plants (Basel)">
        <title>Bridging the Gap: Combining Genomics and Transcriptomics Approaches to Understand Stylosanthes scabra, an Orphan Legume from the Brazilian Caatinga.</title>
        <authorList>
            <person name="Ferreira-Neto J.R.C."/>
            <person name="da Silva M.D."/>
            <person name="Binneck E."/>
            <person name="de Melo N.F."/>
            <person name="da Silva R.H."/>
            <person name="de Melo A.L.T.M."/>
            <person name="Pandolfi V."/>
            <person name="Bustamante F.O."/>
            <person name="Brasileiro-Vidal A.C."/>
            <person name="Benko-Iseppon A.M."/>
        </authorList>
    </citation>
    <scope>NUCLEOTIDE SEQUENCE [LARGE SCALE GENOMIC DNA]</scope>
    <source>
        <tissue evidence="2">Leaves</tissue>
    </source>
</reference>
<organism evidence="2 3">
    <name type="scientific">Stylosanthes scabra</name>
    <dbReference type="NCBI Taxonomy" id="79078"/>
    <lineage>
        <taxon>Eukaryota</taxon>
        <taxon>Viridiplantae</taxon>
        <taxon>Streptophyta</taxon>
        <taxon>Embryophyta</taxon>
        <taxon>Tracheophyta</taxon>
        <taxon>Spermatophyta</taxon>
        <taxon>Magnoliopsida</taxon>
        <taxon>eudicotyledons</taxon>
        <taxon>Gunneridae</taxon>
        <taxon>Pentapetalae</taxon>
        <taxon>rosids</taxon>
        <taxon>fabids</taxon>
        <taxon>Fabales</taxon>
        <taxon>Fabaceae</taxon>
        <taxon>Papilionoideae</taxon>
        <taxon>50 kb inversion clade</taxon>
        <taxon>dalbergioids sensu lato</taxon>
        <taxon>Dalbergieae</taxon>
        <taxon>Pterocarpus clade</taxon>
        <taxon>Stylosanthes</taxon>
    </lineage>
</organism>
<name>A0ABU6WFZ3_9FABA</name>
<dbReference type="EMBL" id="JASCZI010181588">
    <property type="protein sequence ID" value="MED6184729.1"/>
    <property type="molecule type" value="Genomic_DNA"/>
</dbReference>
<feature type="chain" id="PRO_5045451859" evidence="1">
    <location>
        <begin position="23"/>
        <end position="185"/>
    </location>
</feature>
<accession>A0ABU6WFZ3</accession>
<keyword evidence="3" id="KW-1185">Reference proteome</keyword>
<keyword evidence="1" id="KW-0732">Signal</keyword>
<evidence type="ECO:0000256" key="1">
    <source>
        <dbReference type="SAM" id="SignalP"/>
    </source>
</evidence>
<dbReference type="Proteomes" id="UP001341840">
    <property type="component" value="Unassembled WGS sequence"/>
</dbReference>
<comment type="caution">
    <text evidence="2">The sequence shown here is derived from an EMBL/GenBank/DDBJ whole genome shotgun (WGS) entry which is preliminary data.</text>
</comment>
<sequence>MAGHSLIHRCFIYFLVLSTTTATNPDIFSIKSKPVLLLPRENDPSPVLDISNLVACDTFQTKFASREALTRLRARSRAAGEGFASPIWCIDADYHTLDPYEVAFSARKWEESGCPRTSQMSSSRINILEHGRNTSASTKIFSVALIFKERRGSGPARPLQRSSQIRRSVWQFSEYDGEENLPDLA</sequence>
<proteinExistence type="predicted"/>
<protein>
    <submittedName>
        <fullName evidence="2">Uncharacterized protein</fullName>
    </submittedName>
</protein>
<feature type="signal peptide" evidence="1">
    <location>
        <begin position="1"/>
        <end position="22"/>
    </location>
</feature>
<evidence type="ECO:0000313" key="3">
    <source>
        <dbReference type="Proteomes" id="UP001341840"/>
    </source>
</evidence>
<evidence type="ECO:0000313" key="2">
    <source>
        <dbReference type="EMBL" id="MED6184729.1"/>
    </source>
</evidence>
<gene>
    <name evidence="2" type="ORF">PIB30_050344</name>
</gene>